<keyword evidence="2" id="KW-1185">Reference proteome</keyword>
<reference evidence="1" key="1">
    <citation type="submission" date="2020-02" db="EMBL/GenBank/DDBJ databases">
        <authorList>
            <person name="Palmer J.M."/>
        </authorList>
    </citation>
    <scope>NUCLEOTIDE SEQUENCE</scope>
    <source>
        <strain evidence="1">EPUS1.4</strain>
        <tissue evidence="1">Thallus</tissue>
    </source>
</reference>
<dbReference type="AlphaFoldDB" id="A0A8H7ARZ1"/>
<evidence type="ECO:0000313" key="2">
    <source>
        <dbReference type="Proteomes" id="UP000606974"/>
    </source>
</evidence>
<dbReference type="Proteomes" id="UP000606974">
    <property type="component" value="Unassembled WGS sequence"/>
</dbReference>
<protein>
    <submittedName>
        <fullName evidence="1">Uncharacterized protein</fullName>
    </submittedName>
</protein>
<gene>
    <name evidence="1" type="ORF">GJ744_000165</name>
</gene>
<sequence length="275" mass="31011">MSNCDLDCEISEIETTGFRDANGNIIQPSDGRSAWKKPTRLDTFLAKASSVKRDVEDWEILKECYARCKNSGSNKDDSLKSINEIRDVVLTDGTRKQFEAHRNQEYLLVLGNCPQYNVCMPVFNASNMDASNSPTAFTIQVLKAVAQVFGPTIGLDVRKACQKYPRDNNLLDYSPCRAIDQRVLRRLLWATKLEMAIAETRYNIRWHSCFAFSTYPCRIADFLGIDEKNVAKTTFHIADCARQEIIIIQKTGPCTNDLKGCHTGIGKARLKSSHT</sequence>
<accession>A0A8H7ARZ1</accession>
<organism evidence="1 2">
    <name type="scientific">Endocarpon pusillum</name>
    <dbReference type="NCBI Taxonomy" id="364733"/>
    <lineage>
        <taxon>Eukaryota</taxon>
        <taxon>Fungi</taxon>
        <taxon>Dikarya</taxon>
        <taxon>Ascomycota</taxon>
        <taxon>Pezizomycotina</taxon>
        <taxon>Eurotiomycetes</taxon>
        <taxon>Chaetothyriomycetidae</taxon>
        <taxon>Verrucariales</taxon>
        <taxon>Verrucariaceae</taxon>
        <taxon>Endocarpon</taxon>
    </lineage>
</organism>
<dbReference type="OrthoDB" id="10429670at2759"/>
<dbReference type="EMBL" id="JAACFV010000001">
    <property type="protein sequence ID" value="KAF7514395.1"/>
    <property type="molecule type" value="Genomic_DNA"/>
</dbReference>
<comment type="caution">
    <text evidence="1">The sequence shown here is derived from an EMBL/GenBank/DDBJ whole genome shotgun (WGS) entry which is preliminary data.</text>
</comment>
<proteinExistence type="predicted"/>
<name>A0A8H7ARZ1_9EURO</name>
<evidence type="ECO:0000313" key="1">
    <source>
        <dbReference type="EMBL" id="KAF7514395.1"/>
    </source>
</evidence>